<sequence>MLSSVCLLASCNPFDIEPMIDPNNPSVASVNNNATPQQIQYLVTGLESRHRDYVSNVTNGWASLGREIWLLNSSDTRNMTEWLGLNDYTLNSNVFGYGTTGGGSYASPYGAINQGNLILDALANTDKMNETDKAAVSGFAKTIMGYQYMIPANWLYQNGIRVDVKDELNPGPFVSYDEALNYIKVQLDAGFEDLKKAGTTLPFKLSTGFSGYNNPAGLAKVNRAISARLAIYRKDWQGALDALSGSFIAENGNLEEGPKHTFSSGADLNNPLFMALNIPNPGNLRVVNPGLIADATPGDSRVAKKFLKMTTPFVVTTSTVALTGEYQDNRYPTNTLPVTFIKNEELILIKAEAQAQLGQTSNAVASIDIIREAANIGKYTGPTDKNSLLKEILYQRRYSLWAEPAGHRWVDVRRYTGPGLLYTNMNEAIDATYDKGKVFTQFPLPQAEVNWDLYKNK</sequence>
<name>A0AAJ4XAE7_9SPHI</name>
<keyword evidence="5" id="KW-0998">Cell outer membrane</keyword>
<dbReference type="Pfam" id="PF07980">
    <property type="entry name" value="SusD_RagB"/>
    <property type="match status" value="1"/>
</dbReference>
<dbReference type="EMBL" id="LT906468">
    <property type="protein sequence ID" value="SNV48645.1"/>
    <property type="molecule type" value="Genomic_DNA"/>
</dbReference>
<evidence type="ECO:0000256" key="2">
    <source>
        <dbReference type="ARBA" id="ARBA00006275"/>
    </source>
</evidence>
<dbReference type="InterPro" id="IPR011990">
    <property type="entry name" value="TPR-like_helical_dom_sf"/>
</dbReference>
<dbReference type="SUPFAM" id="SSF48452">
    <property type="entry name" value="TPR-like"/>
    <property type="match status" value="1"/>
</dbReference>
<comment type="subcellular location">
    <subcellularLocation>
        <location evidence="1">Cell outer membrane</location>
    </subcellularLocation>
</comment>
<dbReference type="AlphaFoldDB" id="A0AAJ4XAE7"/>
<evidence type="ECO:0000256" key="4">
    <source>
        <dbReference type="ARBA" id="ARBA00023136"/>
    </source>
</evidence>
<evidence type="ECO:0000256" key="1">
    <source>
        <dbReference type="ARBA" id="ARBA00004442"/>
    </source>
</evidence>
<gene>
    <name evidence="7" type="ORF">SAMEA4412673_01587</name>
</gene>
<feature type="domain" description="RagB/SusD" evidence="6">
    <location>
        <begin position="345"/>
        <end position="434"/>
    </location>
</feature>
<keyword evidence="4" id="KW-0472">Membrane</keyword>
<keyword evidence="3" id="KW-0732">Signal</keyword>
<evidence type="ECO:0000313" key="7">
    <source>
        <dbReference type="EMBL" id="SNV48645.1"/>
    </source>
</evidence>
<dbReference type="Proteomes" id="UP000215355">
    <property type="component" value="Chromosome 1"/>
</dbReference>
<evidence type="ECO:0000259" key="6">
    <source>
        <dbReference type="Pfam" id="PF07980"/>
    </source>
</evidence>
<evidence type="ECO:0000256" key="3">
    <source>
        <dbReference type="ARBA" id="ARBA00022729"/>
    </source>
</evidence>
<proteinExistence type="inferred from homology"/>
<dbReference type="KEGG" id="smiz:4412673_01587"/>
<accession>A0AAJ4XAE7</accession>
<dbReference type="InterPro" id="IPR012944">
    <property type="entry name" value="SusD_RagB_dom"/>
</dbReference>
<evidence type="ECO:0000313" key="8">
    <source>
        <dbReference type="Proteomes" id="UP000215355"/>
    </source>
</evidence>
<comment type="similarity">
    <text evidence="2">Belongs to the SusD family.</text>
</comment>
<dbReference type="GO" id="GO:0009279">
    <property type="term" value="C:cell outer membrane"/>
    <property type="evidence" value="ECO:0007669"/>
    <property type="project" value="UniProtKB-SubCell"/>
</dbReference>
<protein>
    <submittedName>
        <fullName evidence="7">SusD family</fullName>
    </submittedName>
</protein>
<evidence type="ECO:0000256" key="5">
    <source>
        <dbReference type="ARBA" id="ARBA00023237"/>
    </source>
</evidence>
<dbReference type="Gene3D" id="1.25.40.390">
    <property type="match status" value="1"/>
</dbReference>
<organism evidence="7 8">
    <name type="scientific">Sphingobacterium mizutaii</name>
    <dbReference type="NCBI Taxonomy" id="1010"/>
    <lineage>
        <taxon>Bacteria</taxon>
        <taxon>Pseudomonadati</taxon>
        <taxon>Bacteroidota</taxon>
        <taxon>Sphingobacteriia</taxon>
        <taxon>Sphingobacteriales</taxon>
        <taxon>Sphingobacteriaceae</taxon>
        <taxon>Sphingobacterium</taxon>
    </lineage>
</organism>
<reference evidence="7 8" key="1">
    <citation type="submission" date="2017-06" db="EMBL/GenBank/DDBJ databases">
        <authorList>
            <consortium name="Pathogen Informatics"/>
        </authorList>
    </citation>
    <scope>NUCLEOTIDE SEQUENCE [LARGE SCALE GENOMIC DNA]</scope>
    <source>
        <strain evidence="7 8">NCTC12149</strain>
    </source>
</reference>